<keyword evidence="2" id="KW-1185">Reference proteome</keyword>
<dbReference type="InterPro" id="IPR021475">
    <property type="entry name" value="Pants/Emi1-like"/>
</dbReference>
<comment type="caution">
    <text evidence="1">The sequence shown here is derived from an EMBL/GenBank/DDBJ whole genome shotgun (WGS) entry which is preliminary data.</text>
</comment>
<dbReference type="PANTHER" id="PTHR28052">
    <property type="entry name" value="UPF0545 PROTEIN C22ORF39"/>
    <property type="match status" value="1"/>
</dbReference>
<gene>
    <name evidence="1" type="ORF">RNJ44_00880</name>
</gene>
<dbReference type="Pfam" id="PF11326">
    <property type="entry name" value="PANTS-like"/>
    <property type="match status" value="1"/>
</dbReference>
<sequence length="91" mass="10866">MSNMEVEETKYPTTMSCREAFDQLTTCLSIGGQFRSYYRYGEFSPCEKQVNKFKFCIVNAKDPVKVQEWYRDQIEENKLRRGSSDVVWEER</sequence>
<accession>A0ABR4NQA9</accession>
<dbReference type="EMBL" id="JBEVYD010000009">
    <property type="protein sequence ID" value="KAL3230431.1"/>
    <property type="molecule type" value="Genomic_DNA"/>
</dbReference>
<proteinExistence type="predicted"/>
<protein>
    <submittedName>
        <fullName evidence="1">Early meiotic induction protein 1</fullName>
    </submittedName>
</protein>
<evidence type="ECO:0000313" key="1">
    <source>
        <dbReference type="EMBL" id="KAL3230431.1"/>
    </source>
</evidence>
<name>A0ABR4NQA9_9SACH</name>
<dbReference type="PANTHER" id="PTHR28052:SF1">
    <property type="entry name" value="UPF0545 PROTEIN C22ORF39"/>
    <property type="match status" value="1"/>
</dbReference>
<evidence type="ECO:0000313" key="2">
    <source>
        <dbReference type="Proteomes" id="UP001623330"/>
    </source>
</evidence>
<reference evidence="1 2" key="1">
    <citation type="submission" date="2024-05" db="EMBL/GenBank/DDBJ databases">
        <title>Long read based assembly of the Candida bracarensis genome reveals expanded adhesin content.</title>
        <authorList>
            <person name="Marcet-Houben M."/>
            <person name="Ksiezopolska E."/>
            <person name="Gabaldon T."/>
        </authorList>
    </citation>
    <scope>NUCLEOTIDE SEQUENCE [LARGE SCALE GENOMIC DNA]</scope>
    <source>
        <strain evidence="1 2">CBM6</strain>
    </source>
</reference>
<dbReference type="Proteomes" id="UP001623330">
    <property type="component" value="Unassembled WGS sequence"/>
</dbReference>
<organism evidence="1 2">
    <name type="scientific">Nakaseomyces bracarensis</name>
    <dbReference type="NCBI Taxonomy" id="273131"/>
    <lineage>
        <taxon>Eukaryota</taxon>
        <taxon>Fungi</taxon>
        <taxon>Dikarya</taxon>
        <taxon>Ascomycota</taxon>
        <taxon>Saccharomycotina</taxon>
        <taxon>Saccharomycetes</taxon>
        <taxon>Saccharomycetales</taxon>
        <taxon>Saccharomycetaceae</taxon>
        <taxon>Nakaseomyces</taxon>
    </lineage>
</organism>